<feature type="domain" description="Nucleoside diphosphate kinase-like" evidence="3">
    <location>
        <begin position="1"/>
        <end position="129"/>
    </location>
</feature>
<sequence length="278" mass="30643">MERTFVLCFPVGLYYKKISEILMKFELNSLNIIRIRLVCGTDKFFTQYFSLEGRTLPPEVSAAGYCAYPFVAIEVEGDDAISKVHQLTSEHYAGTNGLCHYASHTYSSDSVKSAEEDCGFWFGIDSGDWVKEARESNHLAIALPDGETFGPVDTVTLIFCNRLMLGMDMVTKSSPTGDAWPADSRSSDDIDGYGIALPVEYFHLEKEIHITTNCRGDGNIWIDQGKTEICSGLIHIGKPGDTSMIGNYFKCGNVSWVDSSTGALCGGYFMATLSSLKF</sequence>
<dbReference type="InterPro" id="IPR034907">
    <property type="entry name" value="NDK-like_dom"/>
</dbReference>
<evidence type="ECO:0000259" key="3">
    <source>
        <dbReference type="SMART" id="SM00562"/>
    </source>
</evidence>
<dbReference type="Gene3D" id="3.30.70.141">
    <property type="entry name" value="Nucleoside diphosphate kinase-like domain"/>
    <property type="match status" value="1"/>
</dbReference>
<evidence type="ECO:0000313" key="4">
    <source>
        <dbReference type="EMBL" id="MCL7051487.1"/>
    </source>
</evidence>
<organism evidence="4 5">
    <name type="scientific">Papaver nudicaule</name>
    <name type="common">Iceland poppy</name>
    <dbReference type="NCBI Taxonomy" id="74823"/>
    <lineage>
        <taxon>Eukaryota</taxon>
        <taxon>Viridiplantae</taxon>
        <taxon>Streptophyta</taxon>
        <taxon>Embryophyta</taxon>
        <taxon>Tracheophyta</taxon>
        <taxon>Spermatophyta</taxon>
        <taxon>Magnoliopsida</taxon>
        <taxon>Ranunculales</taxon>
        <taxon>Papaveraceae</taxon>
        <taxon>Papaveroideae</taxon>
        <taxon>Papaver</taxon>
    </lineage>
</organism>
<comment type="caution">
    <text evidence="4">The sequence shown here is derived from an EMBL/GenBank/DDBJ whole genome shotgun (WGS) entry which is preliminary data.</text>
</comment>
<dbReference type="InterPro" id="IPR036850">
    <property type="entry name" value="NDK-like_dom_sf"/>
</dbReference>
<gene>
    <name evidence="4" type="ORF">MKW94_024303</name>
</gene>
<dbReference type="EMBL" id="JAJJMA010338954">
    <property type="protein sequence ID" value="MCL7051487.1"/>
    <property type="molecule type" value="Genomic_DNA"/>
</dbReference>
<evidence type="ECO:0000256" key="1">
    <source>
        <dbReference type="ARBA" id="ARBA00000082"/>
    </source>
</evidence>
<protein>
    <recommendedName>
        <fullName evidence="3">Nucleoside diphosphate kinase-like domain-containing protein</fullName>
    </recommendedName>
</protein>
<evidence type="ECO:0000256" key="2">
    <source>
        <dbReference type="ARBA" id="ARBA00000937"/>
    </source>
</evidence>
<comment type="catalytic activity">
    <reaction evidence="1">
        <text>a 2'-deoxyribonucleoside 5'-diphosphate + ATP = a 2'-deoxyribonucleoside 5'-triphosphate + ADP</text>
        <dbReference type="Rhea" id="RHEA:44640"/>
        <dbReference type="ChEBI" id="CHEBI:30616"/>
        <dbReference type="ChEBI" id="CHEBI:61560"/>
        <dbReference type="ChEBI" id="CHEBI:73316"/>
        <dbReference type="ChEBI" id="CHEBI:456216"/>
        <dbReference type="EC" id="2.7.4.6"/>
    </reaction>
</comment>
<name>A0AA41W1M0_PAPNU</name>
<comment type="catalytic activity">
    <reaction evidence="2">
        <text>a ribonucleoside 5'-diphosphate + ATP = a ribonucleoside 5'-triphosphate + ADP</text>
        <dbReference type="Rhea" id="RHEA:18113"/>
        <dbReference type="ChEBI" id="CHEBI:30616"/>
        <dbReference type="ChEBI" id="CHEBI:57930"/>
        <dbReference type="ChEBI" id="CHEBI:61557"/>
        <dbReference type="ChEBI" id="CHEBI:456216"/>
        <dbReference type="EC" id="2.7.4.6"/>
    </reaction>
</comment>
<keyword evidence="5" id="KW-1185">Reference proteome</keyword>
<dbReference type="Proteomes" id="UP001177140">
    <property type="component" value="Unassembled WGS sequence"/>
</dbReference>
<dbReference type="SMART" id="SM00562">
    <property type="entry name" value="NDK"/>
    <property type="match status" value="1"/>
</dbReference>
<evidence type="ECO:0000313" key="5">
    <source>
        <dbReference type="Proteomes" id="UP001177140"/>
    </source>
</evidence>
<proteinExistence type="predicted"/>
<accession>A0AA41W1M0</accession>
<reference evidence="4" key="1">
    <citation type="submission" date="2022-03" db="EMBL/GenBank/DDBJ databases">
        <title>A functionally conserved STORR gene fusion in Papaver species that diverged 16.8 million years ago.</title>
        <authorList>
            <person name="Catania T."/>
        </authorList>
    </citation>
    <scope>NUCLEOTIDE SEQUENCE</scope>
    <source>
        <strain evidence="4">S-191538</strain>
    </source>
</reference>
<dbReference type="GO" id="GO:0004550">
    <property type="term" value="F:nucleoside diphosphate kinase activity"/>
    <property type="evidence" value="ECO:0007669"/>
    <property type="project" value="UniProtKB-EC"/>
</dbReference>
<dbReference type="AlphaFoldDB" id="A0AA41W1M0"/>
<dbReference type="SUPFAM" id="SSF54919">
    <property type="entry name" value="Nucleoside diphosphate kinase, NDK"/>
    <property type="match status" value="1"/>
</dbReference>